<keyword evidence="6" id="KW-1185">Reference proteome</keyword>
<dbReference type="AlphaFoldDB" id="A0A9D3M5R5"/>
<evidence type="ECO:0000256" key="2">
    <source>
        <dbReference type="ARBA" id="ARBA00022741"/>
    </source>
</evidence>
<evidence type="ECO:0000313" key="6">
    <source>
        <dbReference type="Proteomes" id="UP001044222"/>
    </source>
</evidence>
<protein>
    <recommendedName>
        <fullName evidence="4">AIG1-type G domain-containing protein</fullName>
    </recommendedName>
</protein>
<organism evidence="5 6">
    <name type="scientific">Anguilla anguilla</name>
    <name type="common">European freshwater eel</name>
    <name type="synonym">Muraena anguilla</name>
    <dbReference type="NCBI Taxonomy" id="7936"/>
    <lineage>
        <taxon>Eukaryota</taxon>
        <taxon>Metazoa</taxon>
        <taxon>Chordata</taxon>
        <taxon>Craniata</taxon>
        <taxon>Vertebrata</taxon>
        <taxon>Euteleostomi</taxon>
        <taxon>Actinopterygii</taxon>
        <taxon>Neopterygii</taxon>
        <taxon>Teleostei</taxon>
        <taxon>Anguilliformes</taxon>
        <taxon>Anguillidae</taxon>
        <taxon>Anguilla</taxon>
    </lineage>
</organism>
<comment type="caution">
    <text evidence="5">The sequence shown here is derived from an EMBL/GenBank/DDBJ whole genome shotgun (WGS) entry which is preliminary data.</text>
</comment>
<evidence type="ECO:0000256" key="1">
    <source>
        <dbReference type="ARBA" id="ARBA00008535"/>
    </source>
</evidence>
<comment type="similarity">
    <text evidence="1">Belongs to the TRAFAC class TrmE-Era-EngA-EngB-Septin-like GTPase superfamily. AIG1/Toc34/Toc159-like paraseptin GTPase family. IAN subfamily.</text>
</comment>
<reference evidence="5" key="1">
    <citation type="submission" date="2021-01" db="EMBL/GenBank/DDBJ databases">
        <title>A chromosome-scale assembly of European eel, Anguilla anguilla.</title>
        <authorList>
            <person name="Henkel C."/>
            <person name="Jong-Raadsen S.A."/>
            <person name="Dufour S."/>
            <person name="Weltzien F.-A."/>
            <person name="Palstra A.P."/>
            <person name="Pelster B."/>
            <person name="Spaink H.P."/>
            <person name="Van Den Thillart G.E."/>
            <person name="Jansen H."/>
            <person name="Zahm M."/>
            <person name="Klopp C."/>
            <person name="Cedric C."/>
            <person name="Louis A."/>
            <person name="Berthelot C."/>
            <person name="Parey E."/>
            <person name="Roest Crollius H."/>
            <person name="Montfort J."/>
            <person name="Robinson-Rechavi M."/>
            <person name="Bucao C."/>
            <person name="Bouchez O."/>
            <person name="Gislard M."/>
            <person name="Lluch J."/>
            <person name="Milhes M."/>
            <person name="Lampietro C."/>
            <person name="Lopez Roques C."/>
            <person name="Donnadieu C."/>
            <person name="Braasch I."/>
            <person name="Desvignes T."/>
            <person name="Postlethwait J."/>
            <person name="Bobe J."/>
            <person name="Guiguen Y."/>
            <person name="Dirks R."/>
        </authorList>
    </citation>
    <scope>NUCLEOTIDE SEQUENCE</scope>
    <source>
        <strain evidence="5">Tag_6206</strain>
        <tissue evidence="5">Liver</tissue>
    </source>
</reference>
<proteinExistence type="inferred from homology"/>
<dbReference type="SUPFAM" id="SSF52540">
    <property type="entry name" value="P-loop containing nucleoside triphosphate hydrolases"/>
    <property type="match status" value="1"/>
</dbReference>
<dbReference type="Proteomes" id="UP001044222">
    <property type="component" value="Chromosome 9"/>
</dbReference>
<evidence type="ECO:0000313" key="5">
    <source>
        <dbReference type="EMBL" id="KAG5843002.1"/>
    </source>
</evidence>
<feature type="coiled-coil region" evidence="3">
    <location>
        <begin position="294"/>
        <end position="338"/>
    </location>
</feature>
<gene>
    <name evidence="5" type="ORF">ANANG_G00183850</name>
</gene>
<sequence>MAQSHTSYSTTREEVTSKQSDVIKNSVQIATEPKQTYLLNTAKIALNKDGTAWRYTFGRKDLKKNRTIVMVGETGTGKSALINMMVNYMLGVKWEDTIRFQIIPDESKRPQTESQTTVITAYEIFGLEELSVPFSLTVIDTPGLDKDKNIAQNLYTFLESLSDVQQIDAVCFMVKASQFRLSPSQKYIFDAILSIFGKNMEKNFMILITFSDWMPPLALQLVSESGVPFLKDKNNDPVHFLFNNFPPQTFAKKYEETYKTAWDNGAESFREFFQALDKMEPQSLKMTKNILRERWSLEEGVQNLESQIKEEKEKHKALEELQKRLKEHKEDMISNTYQNTCAAEQHATSSTVSEANRFTSWCSCIYSILGCLTSLVIATYRRIGRLMGNQYVDFPETSSSEGHQEKDEPQSKERIRACEDQKKHAECKLDTDISKLEEELKDMKAVKTEQMDRCYQSILELEQLALKLDSGSTPQSVLRLIEMLRENGDTEKAETLQMMLTRLTHTESTRV</sequence>
<dbReference type="Pfam" id="PF04548">
    <property type="entry name" value="AIG1"/>
    <property type="match status" value="1"/>
</dbReference>
<dbReference type="PANTHER" id="PTHR32046:SF11">
    <property type="entry name" value="IMMUNE-ASSOCIATED NUCLEOTIDE-BINDING PROTEIN 10-LIKE"/>
    <property type="match status" value="1"/>
</dbReference>
<evidence type="ECO:0000259" key="4">
    <source>
        <dbReference type="Pfam" id="PF04548"/>
    </source>
</evidence>
<keyword evidence="2" id="KW-0547">Nucleotide-binding</keyword>
<feature type="domain" description="AIG1-type G" evidence="4">
    <location>
        <begin position="66"/>
        <end position="216"/>
    </location>
</feature>
<dbReference type="InterPro" id="IPR027417">
    <property type="entry name" value="P-loop_NTPase"/>
</dbReference>
<dbReference type="InterPro" id="IPR025662">
    <property type="entry name" value="Sigma_54_int_dom_ATP-bd_1"/>
</dbReference>
<name>A0A9D3M5R5_ANGAN</name>
<evidence type="ECO:0000256" key="3">
    <source>
        <dbReference type="SAM" id="Coils"/>
    </source>
</evidence>
<accession>A0A9D3M5R5</accession>
<dbReference type="GO" id="GO:0005525">
    <property type="term" value="F:GTP binding"/>
    <property type="evidence" value="ECO:0007669"/>
    <property type="project" value="InterPro"/>
</dbReference>
<keyword evidence="3" id="KW-0175">Coiled coil</keyword>
<dbReference type="PROSITE" id="PS00675">
    <property type="entry name" value="SIGMA54_INTERACT_1"/>
    <property type="match status" value="1"/>
</dbReference>
<dbReference type="InterPro" id="IPR006703">
    <property type="entry name" value="G_AIG1"/>
</dbReference>
<dbReference type="Gene3D" id="3.40.50.300">
    <property type="entry name" value="P-loop containing nucleotide triphosphate hydrolases"/>
    <property type="match status" value="1"/>
</dbReference>
<dbReference type="PANTHER" id="PTHR32046">
    <property type="entry name" value="G DOMAIN-CONTAINING PROTEIN"/>
    <property type="match status" value="1"/>
</dbReference>
<dbReference type="CDD" id="cd00882">
    <property type="entry name" value="Ras_like_GTPase"/>
    <property type="match status" value="1"/>
</dbReference>
<dbReference type="EMBL" id="JAFIRN010000009">
    <property type="protein sequence ID" value="KAG5843002.1"/>
    <property type="molecule type" value="Genomic_DNA"/>
</dbReference>